<organism evidence="2">
    <name type="scientific">uncultured Cytophagales bacterium</name>
    <dbReference type="NCBI Taxonomy" id="158755"/>
    <lineage>
        <taxon>Bacteria</taxon>
        <taxon>Pseudomonadati</taxon>
        <taxon>Bacteroidota</taxon>
        <taxon>Sphingobacteriia</taxon>
        <taxon>Sphingobacteriales</taxon>
        <taxon>environmental samples</taxon>
    </lineage>
</organism>
<dbReference type="EMBL" id="CADCTQ010000348">
    <property type="protein sequence ID" value="CAA9286088.1"/>
    <property type="molecule type" value="Genomic_DNA"/>
</dbReference>
<keyword evidence="1" id="KW-0472">Membrane</keyword>
<name>A0A6J4JSH8_9SPHI</name>
<proteinExistence type="predicted"/>
<gene>
    <name evidence="2" type="ORF">AVDCRST_MAG56-4140</name>
</gene>
<feature type="transmembrane region" description="Helical" evidence="1">
    <location>
        <begin position="6"/>
        <end position="23"/>
    </location>
</feature>
<protein>
    <recommendedName>
        <fullName evidence="3">DUF3592 domain-containing protein</fullName>
    </recommendedName>
</protein>
<keyword evidence="1" id="KW-0812">Transmembrane</keyword>
<evidence type="ECO:0008006" key="3">
    <source>
        <dbReference type="Google" id="ProtNLM"/>
    </source>
</evidence>
<keyword evidence="1" id="KW-1133">Transmembrane helix</keyword>
<reference evidence="2" key="1">
    <citation type="submission" date="2020-02" db="EMBL/GenBank/DDBJ databases">
        <authorList>
            <person name="Meier V. D."/>
        </authorList>
    </citation>
    <scope>NUCLEOTIDE SEQUENCE</scope>
    <source>
        <strain evidence="2">AVDCRST_MAG56</strain>
    </source>
</reference>
<accession>A0A6J4JSH8</accession>
<feature type="transmembrane region" description="Helical" evidence="1">
    <location>
        <begin position="108"/>
        <end position="126"/>
    </location>
</feature>
<sequence length="127" mass="14999">MESDSFFTWLGLLTLAAGLYFVLRDWVHTRYGYHAEGVVVELMGKWVKHRGRKSYLYFPVIEFTDARNESKRFVMDVGSNFELYTVGERVPIVYYRNNIYPAGTPWKVFYLLLTLFGFGILLYQLMK</sequence>
<dbReference type="AlphaFoldDB" id="A0A6J4JSH8"/>
<evidence type="ECO:0000313" key="2">
    <source>
        <dbReference type="EMBL" id="CAA9286088.1"/>
    </source>
</evidence>
<evidence type="ECO:0000256" key="1">
    <source>
        <dbReference type="SAM" id="Phobius"/>
    </source>
</evidence>